<dbReference type="EMBL" id="ML769392">
    <property type="protein sequence ID" value="KAE9408135.1"/>
    <property type="molecule type" value="Genomic_DNA"/>
</dbReference>
<feature type="transmembrane region" description="Helical" evidence="1">
    <location>
        <begin position="97"/>
        <end position="121"/>
    </location>
</feature>
<reference evidence="2" key="1">
    <citation type="journal article" date="2019" name="Environ. Microbiol.">
        <title>Fungal ecological strategies reflected in gene transcription - a case study of two litter decomposers.</title>
        <authorList>
            <person name="Barbi F."/>
            <person name="Kohler A."/>
            <person name="Barry K."/>
            <person name="Baskaran P."/>
            <person name="Daum C."/>
            <person name="Fauchery L."/>
            <person name="Ihrmark K."/>
            <person name="Kuo A."/>
            <person name="LaButti K."/>
            <person name="Lipzen A."/>
            <person name="Morin E."/>
            <person name="Grigoriev I.V."/>
            <person name="Henrissat B."/>
            <person name="Lindahl B."/>
            <person name="Martin F."/>
        </authorList>
    </citation>
    <scope>NUCLEOTIDE SEQUENCE</scope>
    <source>
        <strain evidence="2">JB14</strain>
    </source>
</reference>
<feature type="non-terminal residue" evidence="2">
    <location>
        <position position="363"/>
    </location>
</feature>
<dbReference type="GO" id="GO:0005789">
    <property type="term" value="C:endoplasmic reticulum membrane"/>
    <property type="evidence" value="ECO:0007669"/>
    <property type="project" value="TreeGrafter"/>
</dbReference>
<organism evidence="2 3">
    <name type="scientific">Gymnopus androsaceus JB14</name>
    <dbReference type="NCBI Taxonomy" id="1447944"/>
    <lineage>
        <taxon>Eukaryota</taxon>
        <taxon>Fungi</taxon>
        <taxon>Dikarya</taxon>
        <taxon>Basidiomycota</taxon>
        <taxon>Agaricomycotina</taxon>
        <taxon>Agaricomycetes</taxon>
        <taxon>Agaricomycetidae</taxon>
        <taxon>Agaricales</taxon>
        <taxon>Marasmiineae</taxon>
        <taxon>Omphalotaceae</taxon>
        <taxon>Gymnopus</taxon>
    </lineage>
</organism>
<dbReference type="Pfam" id="PF08426">
    <property type="entry name" value="ICE2"/>
    <property type="match status" value="2"/>
</dbReference>
<feature type="transmembrane region" description="Helical" evidence="1">
    <location>
        <begin position="142"/>
        <end position="163"/>
    </location>
</feature>
<evidence type="ECO:0000313" key="3">
    <source>
        <dbReference type="Proteomes" id="UP000799118"/>
    </source>
</evidence>
<evidence type="ECO:0000256" key="1">
    <source>
        <dbReference type="SAM" id="Phobius"/>
    </source>
</evidence>
<name>A0A6A4IHS8_9AGAR</name>
<dbReference type="AlphaFoldDB" id="A0A6A4IHS8"/>
<feature type="transmembrane region" description="Helical" evidence="1">
    <location>
        <begin position="12"/>
        <end position="31"/>
    </location>
</feature>
<gene>
    <name evidence="2" type="ORF">BT96DRAFT_849761</name>
</gene>
<dbReference type="GO" id="GO:0000921">
    <property type="term" value="P:septin ring assembly"/>
    <property type="evidence" value="ECO:0007669"/>
    <property type="project" value="TreeGrafter"/>
</dbReference>
<dbReference type="Proteomes" id="UP000799118">
    <property type="component" value="Unassembled WGS sequence"/>
</dbReference>
<protein>
    <recommendedName>
        <fullName evidence="4">ICE2-domain-containing protein</fullName>
    </recommendedName>
</protein>
<evidence type="ECO:0008006" key="4">
    <source>
        <dbReference type="Google" id="ProtNLM"/>
    </source>
</evidence>
<dbReference type="GO" id="GO:0097038">
    <property type="term" value="C:perinuclear endoplasmic reticulum"/>
    <property type="evidence" value="ECO:0007669"/>
    <property type="project" value="TreeGrafter"/>
</dbReference>
<sequence>MSSLFLWRAVSSTARSITVAQILLFLPLTLSTLSTPAFLLLSLTLAVHALIHGTMVFFWGSPSLSLLQVGIHPVALLVCFNVFSSSVNPWILAATRWWGNILTFSGPFFIILEGMSSLIVAQKLGQEGKKLIEQGDSEVYQFSLLVASAVAYVTSAWWIVVAYPAAASSPLSSTLLGVALTALVFLTFIGFVLRRTNIIESSALSLFVAYNVWLCGGFAENPVTFLEAASSYLPLIGNLKPHFEALVNFVTNTLPKPVLITLLYRLTILHVASRILPTIGADSWESESGVDYRWEDRPTSTLTRILLTYRQLLFVTVYSHLLLLDHSSQVWWRWILIFFTLIMWGLELTVSADDDVVKDWKVE</sequence>
<keyword evidence="1" id="KW-0812">Transmembrane</keyword>
<keyword evidence="3" id="KW-1185">Reference proteome</keyword>
<feature type="transmembrane region" description="Helical" evidence="1">
    <location>
        <begin position="175"/>
        <end position="193"/>
    </location>
</feature>
<proteinExistence type="predicted"/>
<accession>A0A6A4IHS8</accession>
<feature type="transmembrane region" description="Helical" evidence="1">
    <location>
        <begin position="330"/>
        <end position="350"/>
    </location>
</feature>
<dbReference type="GO" id="GO:0032541">
    <property type="term" value="C:cortical endoplasmic reticulum"/>
    <property type="evidence" value="ECO:0007669"/>
    <property type="project" value="TreeGrafter"/>
</dbReference>
<keyword evidence="1" id="KW-0472">Membrane</keyword>
<dbReference type="PANTHER" id="PTHR31726:SF2">
    <property type="entry name" value="PROTEIN ICE2"/>
    <property type="match status" value="1"/>
</dbReference>
<dbReference type="PANTHER" id="PTHR31726">
    <property type="entry name" value="PROTEIN ICE2"/>
    <property type="match status" value="1"/>
</dbReference>
<evidence type="ECO:0000313" key="2">
    <source>
        <dbReference type="EMBL" id="KAE9408135.1"/>
    </source>
</evidence>
<keyword evidence="1" id="KW-1133">Transmembrane helix</keyword>
<dbReference type="InterPro" id="IPR013635">
    <property type="entry name" value="Ice2"/>
</dbReference>
<dbReference type="OrthoDB" id="5577218at2759"/>
<dbReference type="GO" id="GO:0048309">
    <property type="term" value="P:endoplasmic reticulum inheritance"/>
    <property type="evidence" value="ECO:0007669"/>
    <property type="project" value="TreeGrafter"/>
</dbReference>